<protein>
    <submittedName>
        <fullName evidence="10">MFS general substrate transporter-like protein</fullName>
    </submittedName>
</protein>
<feature type="region of interest" description="Disordered" evidence="7">
    <location>
        <begin position="1"/>
        <end position="22"/>
    </location>
</feature>
<proteinExistence type="predicted"/>
<feature type="transmembrane region" description="Helical" evidence="8">
    <location>
        <begin position="333"/>
        <end position="351"/>
    </location>
</feature>
<feature type="transmembrane region" description="Helical" evidence="8">
    <location>
        <begin position="297"/>
        <end position="321"/>
    </location>
</feature>
<dbReference type="InterPro" id="IPR011701">
    <property type="entry name" value="MFS"/>
</dbReference>
<feature type="transmembrane region" description="Helical" evidence="8">
    <location>
        <begin position="363"/>
        <end position="381"/>
    </location>
</feature>
<evidence type="ECO:0000256" key="3">
    <source>
        <dbReference type="ARBA" id="ARBA00022692"/>
    </source>
</evidence>
<dbReference type="PANTHER" id="PTHR23501:SF187">
    <property type="entry name" value="MAJOR FACILITATOR SUPERFAMILY (MFS) PROFILE DOMAIN-CONTAINING PROTEIN"/>
    <property type="match status" value="1"/>
</dbReference>
<dbReference type="PROSITE" id="PS50850">
    <property type="entry name" value="MFS"/>
    <property type="match status" value="1"/>
</dbReference>
<keyword evidence="2" id="KW-0813">Transport</keyword>
<keyword evidence="5 8" id="KW-0472">Membrane</keyword>
<feature type="transmembrane region" description="Helical" evidence="8">
    <location>
        <begin position="161"/>
        <end position="185"/>
    </location>
</feature>
<comment type="subcellular location">
    <subcellularLocation>
        <location evidence="1">Membrane</location>
        <topology evidence="1">Multi-pass membrane protein</topology>
    </subcellularLocation>
</comment>
<gene>
    <name evidence="10" type="ORF">BCR34DRAFT_661073</name>
</gene>
<dbReference type="PANTHER" id="PTHR23501">
    <property type="entry name" value="MAJOR FACILITATOR SUPERFAMILY"/>
    <property type="match status" value="1"/>
</dbReference>
<keyword evidence="4 8" id="KW-1133">Transmembrane helix</keyword>
<dbReference type="Gene3D" id="1.20.1720.10">
    <property type="entry name" value="Multidrug resistance protein D"/>
    <property type="match status" value="1"/>
</dbReference>
<dbReference type="OrthoDB" id="10021397at2759"/>
<feature type="domain" description="Major facilitator superfamily (MFS) profile" evidence="9">
    <location>
        <begin position="38"/>
        <end position="525"/>
    </location>
</feature>
<dbReference type="GO" id="GO:0022857">
    <property type="term" value="F:transmembrane transporter activity"/>
    <property type="evidence" value="ECO:0007669"/>
    <property type="project" value="InterPro"/>
</dbReference>
<feature type="transmembrane region" description="Helical" evidence="8">
    <location>
        <begin position="503"/>
        <end position="521"/>
    </location>
</feature>
<feature type="transmembrane region" description="Helical" evidence="8">
    <location>
        <begin position="71"/>
        <end position="90"/>
    </location>
</feature>
<dbReference type="InterPro" id="IPR036259">
    <property type="entry name" value="MFS_trans_sf"/>
</dbReference>
<evidence type="ECO:0000256" key="6">
    <source>
        <dbReference type="ARBA" id="ARBA00023180"/>
    </source>
</evidence>
<dbReference type="EMBL" id="MCFA01000014">
    <property type="protein sequence ID" value="ORY17100.1"/>
    <property type="molecule type" value="Genomic_DNA"/>
</dbReference>
<dbReference type="AlphaFoldDB" id="A0A1Y2A429"/>
<evidence type="ECO:0000259" key="9">
    <source>
        <dbReference type="PROSITE" id="PS50850"/>
    </source>
</evidence>
<sequence>MASIDSGAAKTPPDQGVQGEEAKAAPQPFKRGFRFWCIIFSLCTTGILSALEGTVVSTALPTIVEHLGGGSMYLWAVNGYFLTSTAFQPLYGQTANIFGRRYLLIFAVAVFALGSGISGGATSMQMLIAGRAIQGIGGGGLTMLPNLIISDIVPLRERGTYLAIIFLSITVGNGIGPFLGGVIVQSTSWRWVFYLNLPVSGVVLVLLYFFLHVNYKQEPIAAKLRRIDYGGNVIFIGSTVSILLALTNGGVQSPWDSWRTILPLVLGGVGLLAFFAYERYPAEPTMPLRLFTNRTTVTGFILTFLHSLLTFWVIYFLPVYFQGVLVSSPSRSGVQLLPTVLILIPFAAVSGKLLGKLGKYKPLHFIGFAIMTIGFGLFTQLRGSSSTAAWVCFQAIEAAGAGIAVSVLLPAIQAPLSQKDVATATGTFAFVRSFGIVWAVTVPATIFNHRLAQLANARISDLDVRIALSGGGGYERATKAFLGSLTGQVREEVVGVFTDTLKLIWEVAIGIAGLGFCLVAIEKQVSLEKGLDTEFGVKRKEGNEHALGEEDAEKAL</sequence>
<evidence type="ECO:0000313" key="10">
    <source>
        <dbReference type="EMBL" id="ORY17100.1"/>
    </source>
</evidence>
<evidence type="ECO:0000256" key="5">
    <source>
        <dbReference type="ARBA" id="ARBA00023136"/>
    </source>
</evidence>
<dbReference type="InterPro" id="IPR020846">
    <property type="entry name" value="MFS_dom"/>
</dbReference>
<feature type="transmembrane region" description="Helical" evidence="8">
    <location>
        <begin position="102"/>
        <end position="122"/>
    </location>
</feature>
<organism evidence="10 11">
    <name type="scientific">Clohesyomyces aquaticus</name>
    <dbReference type="NCBI Taxonomy" id="1231657"/>
    <lineage>
        <taxon>Eukaryota</taxon>
        <taxon>Fungi</taxon>
        <taxon>Dikarya</taxon>
        <taxon>Ascomycota</taxon>
        <taxon>Pezizomycotina</taxon>
        <taxon>Dothideomycetes</taxon>
        <taxon>Pleosporomycetidae</taxon>
        <taxon>Pleosporales</taxon>
        <taxon>Lindgomycetaceae</taxon>
        <taxon>Clohesyomyces</taxon>
    </lineage>
</organism>
<evidence type="ECO:0000313" key="11">
    <source>
        <dbReference type="Proteomes" id="UP000193144"/>
    </source>
</evidence>
<accession>A0A1Y2A429</accession>
<evidence type="ECO:0000256" key="2">
    <source>
        <dbReference type="ARBA" id="ARBA00022448"/>
    </source>
</evidence>
<dbReference type="SUPFAM" id="SSF103473">
    <property type="entry name" value="MFS general substrate transporter"/>
    <property type="match status" value="1"/>
</dbReference>
<dbReference type="Pfam" id="PF07690">
    <property type="entry name" value="MFS_1"/>
    <property type="match status" value="1"/>
</dbReference>
<reference evidence="10 11" key="1">
    <citation type="submission" date="2016-07" db="EMBL/GenBank/DDBJ databases">
        <title>Pervasive Adenine N6-methylation of Active Genes in Fungi.</title>
        <authorList>
            <consortium name="DOE Joint Genome Institute"/>
            <person name="Mondo S.J."/>
            <person name="Dannebaum R.O."/>
            <person name="Kuo R.C."/>
            <person name="Labutti K."/>
            <person name="Haridas S."/>
            <person name="Kuo A."/>
            <person name="Salamov A."/>
            <person name="Ahrendt S.R."/>
            <person name="Lipzen A."/>
            <person name="Sullivan W."/>
            <person name="Andreopoulos W.B."/>
            <person name="Clum A."/>
            <person name="Lindquist E."/>
            <person name="Daum C."/>
            <person name="Ramamoorthy G.K."/>
            <person name="Gryganskyi A."/>
            <person name="Culley D."/>
            <person name="Magnuson J.K."/>
            <person name="James T.Y."/>
            <person name="O'Malley M.A."/>
            <person name="Stajich J.E."/>
            <person name="Spatafora J.W."/>
            <person name="Visel A."/>
            <person name="Grigoriev I.V."/>
        </authorList>
    </citation>
    <scope>NUCLEOTIDE SEQUENCE [LARGE SCALE GENOMIC DNA]</scope>
    <source>
        <strain evidence="10 11">CBS 115471</strain>
    </source>
</reference>
<keyword evidence="6" id="KW-0325">Glycoprotein</keyword>
<feature type="transmembrane region" description="Helical" evidence="8">
    <location>
        <begin position="257"/>
        <end position="277"/>
    </location>
</feature>
<feature type="transmembrane region" description="Helical" evidence="8">
    <location>
        <begin position="232"/>
        <end position="251"/>
    </location>
</feature>
<dbReference type="Gene3D" id="1.20.1250.20">
    <property type="entry name" value="MFS general substrate transporter like domains"/>
    <property type="match status" value="1"/>
</dbReference>
<feature type="transmembrane region" description="Helical" evidence="8">
    <location>
        <begin position="33"/>
        <end position="51"/>
    </location>
</feature>
<evidence type="ECO:0000256" key="7">
    <source>
        <dbReference type="SAM" id="MobiDB-lite"/>
    </source>
</evidence>
<evidence type="ECO:0000256" key="1">
    <source>
        <dbReference type="ARBA" id="ARBA00004141"/>
    </source>
</evidence>
<dbReference type="GO" id="GO:0005886">
    <property type="term" value="C:plasma membrane"/>
    <property type="evidence" value="ECO:0007669"/>
    <property type="project" value="TreeGrafter"/>
</dbReference>
<dbReference type="CDD" id="cd17502">
    <property type="entry name" value="MFS_Azr1_MDR_like"/>
    <property type="match status" value="1"/>
</dbReference>
<keyword evidence="3 8" id="KW-0812">Transmembrane</keyword>
<feature type="transmembrane region" description="Helical" evidence="8">
    <location>
        <begin position="387"/>
        <end position="409"/>
    </location>
</feature>
<feature type="transmembrane region" description="Helical" evidence="8">
    <location>
        <begin position="421"/>
        <end position="441"/>
    </location>
</feature>
<evidence type="ECO:0000256" key="4">
    <source>
        <dbReference type="ARBA" id="ARBA00022989"/>
    </source>
</evidence>
<evidence type="ECO:0000256" key="8">
    <source>
        <dbReference type="SAM" id="Phobius"/>
    </source>
</evidence>
<name>A0A1Y2A429_9PLEO</name>
<comment type="caution">
    <text evidence="10">The sequence shown here is derived from an EMBL/GenBank/DDBJ whole genome shotgun (WGS) entry which is preliminary data.</text>
</comment>
<dbReference type="PRINTS" id="PR01036">
    <property type="entry name" value="TCRTETB"/>
</dbReference>
<feature type="transmembrane region" description="Helical" evidence="8">
    <location>
        <begin position="191"/>
        <end position="211"/>
    </location>
</feature>
<keyword evidence="11" id="KW-1185">Reference proteome</keyword>
<feature type="transmembrane region" description="Helical" evidence="8">
    <location>
        <begin position="128"/>
        <end position="149"/>
    </location>
</feature>
<dbReference type="Proteomes" id="UP000193144">
    <property type="component" value="Unassembled WGS sequence"/>
</dbReference>